<evidence type="ECO:0008006" key="10">
    <source>
        <dbReference type="Google" id="ProtNLM"/>
    </source>
</evidence>
<proteinExistence type="inferred from homology"/>
<keyword evidence="7" id="KW-0496">Mitochondrion</keyword>
<keyword evidence="8" id="KW-0472">Membrane</keyword>
<keyword evidence="5" id="KW-0999">Mitochondrion inner membrane</keyword>
<evidence type="ECO:0000256" key="3">
    <source>
        <dbReference type="ARBA" id="ARBA00022448"/>
    </source>
</evidence>
<comment type="similarity">
    <text evidence="2">Belongs to the complex I NDUFA5 subunit family.</text>
</comment>
<protein>
    <recommendedName>
        <fullName evidence="10">NADH dehydrogenase [ubiquinone] 1 alpha subcomplex subunit 5</fullName>
    </recommendedName>
</protein>
<sequence>MAALRGALRLTRPVAQAVHKTSTGLVGLKVDLNGRANLIAMQQQLLEAVKAIPETAAYRQSVEATATYRLKVATEETDEEAIEKTIGFGQLEELIEQGKDEMELIDYYAGEKGWEMAADLAWQADVDADIKQDVDRDDKEQADAAAKESA</sequence>
<evidence type="ECO:0000313" key="9">
    <source>
        <dbReference type="EMBL" id="CAD9394698.1"/>
    </source>
</evidence>
<keyword evidence="6" id="KW-0249">Electron transport</keyword>
<evidence type="ECO:0000256" key="2">
    <source>
        <dbReference type="ARBA" id="ARBA00010261"/>
    </source>
</evidence>
<dbReference type="AlphaFoldDB" id="A0A7S2BEJ1"/>
<evidence type="ECO:0000256" key="4">
    <source>
        <dbReference type="ARBA" id="ARBA00022660"/>
    </source>
</evidence>
<evidence type="ECO:0000256" key="8">
    <source>
        <dbReference type="ARBA" id="ARBA00023136"/>
    </source>
</evidence>
<reference evidence="9" key="1">
    <citation type="submission" date="2021-01" db="EMBL/GenBank/DDBJ databases">
        <authorList>
            <person name="Corre E."/>
            <person name="Pelletier E."/>
            <person name="Niang G."/>
            <person name="Scheremetjew M."/>
            <person name="Finn R."/>
            <person name="Kale V."/>
            <person name="Holt S."/>
            <person name="Cochrane G."/>
            <person name="Meng A."/>
            <person name="Brown T."/>
            <person name="Cohen L."/>
        </authorList>
    </citation>
    <scope>NUCLEOTIDE SEQUENCE</scope>
    <source>
        <strain evidence="9">RCC1693</strain>
    </source>
</reference>
<evidence type="ECO:0000256" key="5">
    <source>
        <dbReference type="ARBA" id="ARBA00022792"/>
    </source>
</evidence>
<dbReference type="PANTHER" id="PTHR12653">
    <property type="entry name" value="NADH-UBIQUINONE OXIDOREDUCTASE 13 KD-B SUBUNIT"/>
    <property type="match status" value="1"/>
</dbReference>
<evidence type="ECO:0000256" key="7">
    <source>
        <dbReference type="ARBA" id="ARBA00023128"/>
    </source>
</evidence>
<accession>A0A7S2BEJ1</accession>
<dbReference type="GO" id="GO:0022904">
    <property type="term" value="P:respiratory electron transport chain"/>
    <property type="evidence" value="ECO:0007669"/>
    <property type="project" value="InterPro"/>
</dbReference>
<dbReference type="EMBL" id="HBGT01006739">
    <property type="protein sequence ID" value="CAD9394698.1"/>
    <property type="molecule type" value="Transcribed_RNA"/>
</dbReference>
<evidence type="ECO:0000256" key="1">
    <source>
        <dbReference type="ARBA" id="ARBA00004443"/>
    </source>
</evidence>
<dbReference type="InterPro" id="IPR006806">
    <property type="entry name" value="NDUFA5"/>
</dbReference>
<organism evidence="9">
    <name type="scientific">Florenciella parvula</name>
    <dbReference type="NCBI Taxonomy" id="236787"/>
    <lineage>
        <taxon>Eukaryota</taxon>
        <taxon>Sar</taxon>
        <taxon>Stramenopiles</taxon>
        <taxon>Ochrophyta</taxon>
        <taxon>Dictyochophyceae</taxon>
        <taxon>Florenciellales</taxon>
        <taxon>Florenciella</taxon>
    </lineage>
</organism>
<name>A0A7S2BEJ1_9STRA</name>
<keyword evidence="4" id="KW-0679">Respiratory chain</keyword>
<gene>
    <name evidence="9" type="ORF">FPAR1323_LOCUS3657</name>
</gene>
<evidence type="ECO:0000256" key="6">
    <source>
        <dbReference type="ARBA" id="ARBA00022982"/>
    </source>
</evidence>
<dbReference type="GO" id="GO:0005743">
    <property type="term" value="C:mitochondrial inner membrane"/>
    <property type="evidence" value="ECO:0007669"/>
    <property type="project" value="UniProtKB-SubCell"/>
</dbReference>
<comment type="subcellular location">
    <subcellularLocation>
        <location evidence="1">Mitochondrion inner membrane</location>
        <topology evidence="1">Peripheral membrane protein</topology>
        <orientation evidence="1">Matrix side</orientation>
    </subcellularLocation>
</comment>
<dbReference type="Pfam" id="PF04716">
    <property type="entry name" value="ETC_C1_NDUFA5"/>
    <property type="match status" value="1"/>
</dbReference>
<dbReference type="PANTHER" id="PTHR12653:SF0">
    <property type="entry name" value="NADH DEHYDROGENASE [UBIQUINONE] 1 ALPHA SUBCOMPLEX SUBUNIT 5"/>
    <property type="match status" value="1"/>
</dbReference>
<keyword evidence="3" id="KW-0813">Transport</keyword>